<keyword evidence="2" id="KW-1133">Transmembrane helix</keyword>
<dbReference type="PROSITE" id="PS00022">
    <property type="entry name" value="EGF_1"/>
    <property type="match status" value="1"/>
</dbReference>
<protein>
    <submittedName>
        <fullName evidence="5">EGF-like domain-containing protein</fullName>
    </submittedName>
</protein>
<dbReference type="STRING" id="6313.A0A0K0CXQ3"/>
<dbReference type="CDD" id="cd00054">
    <property type="entry name" value="EGF_CA"/>
    <property type="match status" value="1"/>
</dbReference>
<keyword evidence="1" id="KW-1015">Disulfide bond</keyword>
<dbReference type="WBParaSite" id="ACAC_0000237501-mRNA-1">
    <property type="protein sequence ID" value="ACAC_0000237501-mRNA-1"/>
    <property type="gene ID" value="ACAC_0000237501"/>
</dbReference>
<feature type="disulfide bond" evidence="1">
    <location>
        <begin position="90"/>
        <end position="100"/>
    </location>
</feature>
<evidence type="ECO:0000256" key="1">
    <source>
        <dbReference type="PROSITE-ProRule" id="PRU00076"/>
    </source>
</evidence>
<keyword evidence="4" id="KW-1185">Reference proteome</keyword>
<keyword evidence="2" id="KW-0812">Transmembrane</keyword>
<name>A0A0K0CXQ3_ANGCA</name>
<dbReference type="PROSITE" id="PS01186">
    <property type="entry name" value="EGF_2"/>
    <property type="match status" value="1"/>
</dbReference>
<feature type="transmembrane region" description="Helical" evidence="2">
    <location>
        <begin position="150"/>
        <end position="171"/>
    </location>
</feature>
<accession>A0A0K0CXQ3</accession>
<dbReference type="InterPro" id="IPR000742">
    <property type="entry name" value="EGF"/>
</dbReference>
<dbReference type="Proteomes" id="UP000035642">
    <property type="component" value="Unassembled WGS sequence"/>
</dbReference>
<reference evidence="4" key="1">
    <citation type="submission" date="2012-09" db="EMBL/GenBank/DDBJ databases">
        <authorList>
            <person name="Martin A.A."/>
        </authorList>
    </citation>
    <scope>NUCLEOTIDE SEQUENCE</scope>
</reference>
<dbReference type="SUPFAM" id="SSF57196">
    <property type="entry name" value="EGF/Laminin"/>
    <property type="match status" value="1"/>
</dbReference>
<organism evidence="4 5">
    <name type="scientific">Angiostrongylus cantonensis</name>
    <name type="common">Rat lungworm</name>
    <dbReference type="NCBI Taxonomy" id="6313"/>
    <lineage>
        <taxon>Eukaryota</taxon>
        <taxon>Metazoa</taxon>
        <taxon>Ecdysozoa</taxon>
        <taxon>Nematoda</taxon>
        <taxon>Chromadorea</taxon>
        <taxon>Rhabditida</taxon>
        <taxon>Rhabditina</taxon>
        <taxon>Rhabditomorpha</taxon>
        <taxon>Strongyloidea</taxon>
        <taxon>Metastrongylidae</taxon>
        <taxon>Angiostrongylus</taxon>
    </lineage>
</organism>
<evidence type="ECO:0000313" key="5">
    <source>
        <dbReference type="WBParaSite" id="ACAC_0000237501-mRNA-1"/>
    </source>
</evidence>
<keyword evidence="1" id="KW-0245">EGF-like domain</keyword>
<sequence length="265" mass="29764">MFHSLASGANQRVLSSNKSRKRVLSSTIATPSKVVLIAVFMRVPTIPEKLLLLLDGSEIEELDMIYGTAAPIRMDNKLEEARRHHSKHKCKGWCYRGGNCTVDIDEVTYQLRSINCHCPPGYWGRRCELHFVARLFAPVKGQVEVEKSRVSAFAFIILMLIVTIGLIFYTYRNYGQLTGNSHQSVYNLTPSLSMAFGRLSASSSRLHQNLDGRPFKFMGRTSAYCSAMNTVIADQPLADIDSRSDDRRPSVLVQASVYVHEETSQ</sequence>
<feature type="domain" description="EGF-like" evidence="3">
    <location>
        <begin position="86"/>
        <end position="128"/>
    </location>
</feature>
<keyword evidence="2" id="KW-0472">Membrane</keyword>
<evidence type="ECO:0000259" key="3">
    <source>
        <dbReference type="PROSITE" id="PS50026"/>
    </source>
</evidence>
<reference evidence="5" key="2">
    <citation type="submission" date="2017-02" db="UniProtKB">
        <authorList>
            <consortium name="WormBaseParasite"/>
        </authorList>
    </citation>
    <scope>IDENTIFICATION</scope>
</reference>
<dbReference type="AlphaFoldDB" id="A0A0K0CXQ3"/>
<dbReference type="Gene3D" id="2.10.25.10">
    <property type="entry name" value="Laminin"/>
    <property type="match status" value="1"/>
</dbReference>
<evidence type="ECO:0000256" key="2">
    <source>
        <dbReference type="SAM" id="Phobius"/>
    </source>
</evidence>
<proteinExistence type="predicted"/>
<feature type="disulfide bond" evidence="1">
    <location>
        <begin position="118"/>
        <end position="127"/>
    </location>
</feature>
<dbReference type="PROSITE" id="PS50026">
    <property type="entry name" value="EGF_3"/>
    <property type="match status" value="1"/>
</dbReference>
<evidence type="ECO:0000313" key="4">
    <source>
        <dbReference type="Proteomes" id="UP000035642"/>
    </source>
</evidence>
<comment type="caution">
    <text evidence="1">Lacks conserved residue(s) required for the propagation of feature annotation.</text>
</comment>